<dbReference type="Pfam" id="PF00462">
    <property type="entry name" value="Glutaredoxin"/>
    <property type="match status" value="1"/>
</dbReference>
<evidence type="ECO:0000259" key="2">
    <source>
        <dbReference type="Pfam" id="PF00462"/>
    </source>
</evidence>
<reference evidence="3" key="1">
    <citation type="submission" date="2020-02" db="EMBL/GenBank/DDBJ databases">
        <authorList>
            <person name="Scholz U."/>
            <person name="Mascher M."/>
            <person name="Fiebig A."/>
        </authorList>
    </citation>
    <scope>NUCLEOTIDE SEQUENCE</scope>
</reference>
<dbReference type="PANTHER" id="PTHR45669:SF30">
    <property type="entry name" value="OS04G0641300 PROTEIN"/>
    <property type="match status" value="1"/>
</dbReference>
<sequence>MGCTGSKQERQGHWRSPVPLVRCHTMPVHHAALWKRDSCHVVSLMSTTLGSLRLDPVDHDRHHWGCRFCSDDDEGNDPMKKTLRDRKSGDFLAEELKAKGRSETIKERVPPPRTPTETPRRDPEIIDAWEMMSGLENASPLYQFSATGGPPVERSFSFHSLQDARRDVKLKVQTKKLFNGSISPEPMWMKMDIDGGGDSIITEFDPEAISSFREAMEKTSDLTSGENQRTEDPRKSLDLTGTVRSRIIAFQEKINAKKVRAAVKPKLPAGGEGKVVFYFTSLRGVRRTFEDCCVVRVILRGYAVRVDERDVSMHGGFKEELVSLLGPRCGGCKLPRVFANGRYLGGVEEIRQLHDAGELGEALEGCEEVVRGKDDSCHGCGGVRFVPCEGCSGSCKVYVEEEDATEYSGFRRCPECNENGLVRCPVCCAGQPPIDRAINVRHLALGVSGSTPIATVQQRRIER</sequence>
<feature type="region of interest" description="Disordered" evidence="1">
    <location>
        <begin position="216"/>
        <end position="235"/>
    </location>
</feature>
<name>A0A7I8K5Z0_SPIIN</name>
<evidence type="ECO:0000313" key="4">
    <source>
        <dbReference type="Proteomes" id="UP000663760"/>
    </source>
</evidence>
<gene>
    <name evidence="3" type="ORF">SI8410_03003737</name>
</gene>
<dbReference type="AlphaFoldDB" id="A0A7I8K5Z0"/>
<dbReference type="PROSITE" id="PS51354">
    <property type="entry name" value="GLUTAREDOXIN_2"/>
    <property type="match status" value="1"/>
</dbReference>
<dbReference type="Proteomes" id="UP000663760">
    <property type="component" value="Chromosome 3"/>
</dbReference>
<dbReference type="OrthoDB" id="423313at2759"/>
<feature type="compositionally biased region" description="Basic and acidic residues" evidence="1">
    <location>
        <begin position="100"/>
        <end position="110"/>
    </location>
</feature>
<dbReference type="Pfam" id="PF23733">
    <property type="entry name" value="GRXCR1-2_C"/>
    <property type="match status" value="1"/>
</dbReference>
<dbReference type="SUPFAM" id="SSF52833">
    <property type="entry name" value="Thioredoxin-like"/>
    <property type="match status" value="1"/>
</dbReference>
<evidence type="ECO:0000313" key="3">
    <source>
        <dbReference type="EMBL" id="CAA7392900.1"/>
    </source>
</evidence>
<keyword evidence="4" id="KW-1185">Reference proteome</keyword>
<dbReference type="EMBL" id="LR746266">
    <property type="protein sequence ID" value="CAA7392900.1"/>
    <property type="molecule type" value="Genomic_DNA"/>
</dbReference>
<dbReference type="InterPro" id="IPR002109">
    <property type="entry name" value="Glutaredoxin"/>
</dbReference>
<accession>A0A7I8K5Z0</accession>
<proteinExistence type="predicted"/>
<feature type="region of interest" description="Disordered" evidence="1">
    <location>
        <begin position="100"/>
        <end position="121"/>
    </location>
</feature>
<protein>
    <recommendedName>
        <fullName evidence="2">Glutaredoxin domain-containing protein</fullName>
    </recommendedName>
</protein>
<organism evidence="3 4">
    <name type="scientific">Spirodela intermedia</name>
    <name type="common">Intermediate duckweed</name>
    <dbReference type="NCBI Taxonomy" id="51605"/>
    <lineage>
        <taxon>Eukaryota</taxon>
        <taxon>Viridiplantae</taxon>
        <taxon>Streptophyta</taxon>
        <taxon>Embryophyta</taxon>
        <taxon>Tracheophyta</taxon>
        <taxon>Spermatophyta</taxon>
        <taxon>Magnoliopsida</taxon>
        <taxon>Liliopsida</taxon>
        <taxon>Araceae</taxon>
        <taxon>Lemnoideae</taxon>
        <taxon>Spirodela</taxon>
    </lineage>
</organism>
<dbReference type="CDD" id="cd03031">
    <property type="entry name" value="GRX_GRX_like"/>
    <property type="match status" value="1"/>
</dbReference>
<dbReference type="PANTHER" id="PTHR45669">
    <property type="entry name" value="GLUTAREDOXIN DOMAIN-CONTAINING CYSTEINE-RICH PROTEIN CG12206-RELATED"/>
    <property type="match status" value="1"/>
</dbReference>
<evidence type="ECO:0000256" key="1">
    <source>
        <dbReference type="SAM" id="MobiDB-lite"/>
    </source>
</evidence>
<dbReference type="Gene3D" id="3.40.30.10">
    <property type="entry name" value="Glutaredoxin"/>
    <property type="match status" value="1"/>
</dbReference>
<feature type="domain" description="Glutaredoxin" evidence="2">
    <location>
        <begin position="276"/>
        <end position="343"/>
    </location>
</feature>
<dbReference type="InterPro" id="IPR036249">
    <property type="entry name" value="Thioredoxin-like_sf"/>
</dbReference>